<name>A0A1H2XLN9_9BACI</name>
<dbReference type="AlphaFoldDB" id="A0A1H2XLN9"/>
<gene>
    <name evidence="1" type="ORF">SAMN05421781_2797</name>
</gene>
<sequence length="110" mass="12155">MIMIKVYGAEKKCPSCVNLPSSRETAEWLEAAVQRKYPDNPPSVEHIDIEDSTSASDAVAEKVRQEEYFYPLVTVNGIVVAEGNPRLKAVYREIDKTQSPAAGTTEAPKE</sequence>
<accession>A0A1H2XLN9</accession>
<protein>
    <submittedName>
        <fullName evidence="1">Disulfide oxidoreductase YuzD</fullName>
    </submittedName>
</protein>
<reference evidence="1 2" key="1">
    <citation type="submission" date="2016-10" db="EMBL/GenBank/DDBJ databases">
        <authorList>
            <person name="de Groot N.N."/>
        </authorList>
    </citation>
    <scope>NUCLEOTIDE SEQUENCE [LARGE SCALE GENOMIC DNA]</scope>
    <source>
        <strain evidence="1 2">DSM 23126</strain>
    </source>
</reference>
<dbReference type="Proteomes" id="UP000199488">
    <property type="component" value="Unassembled WGS sequence"/>
</dbReference>
<dbReference type="SUPFAM" id="SSF52833">
    <property type="entry name" value="Thioredoxin-like"/>
    <property type="match status" value="1"/>
</dbReference>
<evidence type="ECO:0000313" key="2">
    <source>
        <dbReference type="Proteomes" id="UP000199488"/>
    </source>
</evidence>
<keyword evidence="2" id="KW-1185">Reference proteome</keyword>
<dbReference type="Pfam" id="PF07315">
    <property type="entry name" value="DUF1462"/>
    <property type="match status" value="1"/>
</dbReference>
<dbReference type="EMBL" id="FNNC01000007">
    <property type="protein sequence ID" value="SDW93364.1"/>
    <property type="molecule type" value="Genomic_DNA"/>
</dbReference>
<dbReference type="InterPro" id="IPR036249">
    <property type="entry name" value="Thioredoxin-like_sf"/>
</dbReference>
<dbReference type="Gene3D" id="3.40.30.30">
    <property type="entry name" value="Hypothetical protein sa0798"/>
    <property type="match status" value="1"/>
</dbReference>
<evidence type="ECO:0000313" key="1">
    <source>
        <dbReference type="EMBL" id="SDW93364.1"/>
    </source>
</evidence>
<dbReference type="InterPro" id="IPR009190">
    <property type="entry name" value="DUF1462"/>
</dbReference>
<dbReference type="STRING" id="1122204.SAMN05421781_2797"/>
<organism evidence="1 2">
    <name type="scientific">Marinococcus luteus</name>
    <dbReference type="NCBI Taxonomy" id="1122204"/>
    <lineage>
        <taxon>Bacteria</taxon>
        <taxon>Bacillati</taxon>
        <taxon>Bacillota</taxon>
        <taxon>Bacilli</taxon>
        <taxon>Bacillales</taxon>
        <taxon>Bacillaceae</taxon>
        <taxon>Marinococcus</taxon>
    </lineage>
</organism>
<dbReference type="InterPro" id="IPR038218">
    <property type="entry name" value="YuzD-like_sp"/>
</dbReference>
<proteinExistence type="predicted"/>